<gene>
    <name evidence="1" type="ORF">PIIN_11901</name>
</gene>
<dbReference type="AlphaFoldDB" id="G4U0R3"/>
<dbReference type="EMBL" id="CAFZ01001319">
    <property type="protein sequence ID" value="CCA77156.1"/>
    <property type="molecule type" value="Genomic_DNA"/>
</dbReference>
<evidence type="ECO:0000313" key="2">
    <source>
        <dbReference type="Proteomes" id="UP000007148"/>
    </source>
</evidence>
<protein>
    <submittedName>
        <fullName evidence="1">Uncharacterized protein</fullName>
    </submittedName>
</protein>
<reference evidence="1 2" key="1">
    <citation type="journal article" date="2011" name="PLoS Pathog.">
        <title>Endophytic Life Strategies Decoded by Genome and Transcriptome Analyses of the Mutualistic Root Symbiont Piriformospora indica.</title>
        <authorList>
            <person name="Zuccaro A."/>
            <person name="Lahrmann U."/>
            <person name="Guldener U."/>
            <person name="Langen G."/>
            <person name="Pfiffi S."/>
            <person name="Biedenkopf D."/>
            <person name="Wong P."/>
            <person name="Samans B."/>
            <person name="Grimm C."/>
            <person name="Basiewicz M."/>
            <person name="Murat C."/>
            <person name="Martin F."/>
            <person name="Kogel K.H."/>
        </authorList>
    </citation>
    <scope>NUCLEOTIDE SEQUENCE [LARGE SCALE GENOMIC DNA]</scope>
    <source>
        <strain evidence="1 2">DSM 11827</strain>
    </source>
</reference>
<comment type="caution">
    <text evidence="1">The sequence shown here is derived from an EMBL/GenBank/DDBJ whole genome shotgun (WGS) entry which is preliminary data.</text>
</comment>
<accession>G4U0R3</accession>
<dbReference type="HOGENOM" id="CLU_1390727_0_0_1"/>
<dbReference type="Proteomes" id="UP000007148">
    <property type="component" value="Unassembled WGS sequence"/>
</dbReference>
<name>G4U0R3_SERID</name>
<evidence type="ECO:0000313" key="1">
    <source>
        <dbReference type="EMBL" id="CCA77156.1"/>
    </source>
</evidence>
<dbReference type="InParanoid" id="G4U0R3"/>
<proteinExistence type="predicted"/>
<sequence length="196" mass="22457">MHTGRSYEPLSDPECTRHCDQYASDLDEFIQDSNEPPHASPFRIKFDNTLYEDEDEYEEEYDSTAIKMEEAEEPDTLTRLRSFSRPLSTNPCYTLDHNASTIMALVLPFVSKAAEICQAFLTSILENILEHSKINNQQLSSGVWMDLHSRFVIGTHRELVTIGPRATLSRDLVEHVNRNSSGIRYLRYGQQADHSS</sequence>
<organism evidence="1 2">
    <name type="scientific">Serendipita indica (strain DSM 11827)</name>
    <name type="common">Root endophyte fungus</name>
    <name type="synonym">Piriformospora indica</name>
    <dbReference type="NCBI Taxonomy" id="1109443"/>
    <lineage>
        <taxon>Eukaryota</taxon>
        <taxon>Fungi</taxon>
        <taxon>Dikarya</taxon>
        <taxon>Basidiomycota</taxon>
        <taxon>Agaricomycotina</taxon>
        <taxon>Agaricomycetes</taxon>
        <taxon>Sebacinales</taxon>
        <taxon>Serendipitaceae</taxon>
        <taxon>Serendipita</taxon>
    </lineage>
</organism>
<keyword evidence="2" id="KW-1185">Reference proteome</keyword>